<protein>
    <submittedName>
        <fullName evidence="1">Uncharacterized protein</fullName>
    </submittedName>
</protein>
<sequence>AVTVETERADRAGALVLGRESLCDHMRTEVISDCRWRSGEAVCAVGGSVVEQFGDVVLFAVTVETERADRAGALVLGRESLCDHMRTEVISDCRWRSGEAVCAVGGSVVEQFGDVVLFAVTVETE</sequence>
<feature type="non-terminal residue" evidence="1">
    <location>
        <position position="125"/>
    </location>
</feature>
<feature type="non-terminal residue" evidence="1">
    <location>
        <position position="1"/>
    </location>
</feature>
<gene>
    <name evidence="1" type="ORF">g.45753</name>
</gene>
<dbReference type="AlphaFoldDB" id="A0A1B6ESN9"/>
<organism evidence="1">
    <name type="scientific">Cuerna arida</name>
    <dbReference type="NCBI Taxonomy" id="1464854"/>
    <lineage>
        <taxon>Eukaryota</taxon>
        <taxon>Metazoa</taxon>
        <taxon>Ecdysozoa</taxon>
        <taxon>Arthropoda</taxon>
        <taxon>Hexapoda</taxon>
        <taxon>Insecta</taxon>
        <taxon>Pterygota</taxon>
        <taxon>Neoptera</taxon>
        <taxon>Paraneoptera</taxon>
        <taxon>Hemiptera</taxon>
        <taxon>Auchenorrhyncha</taxon>
        <taxon>Membracoidea</taxon>
        <taxon>Cicadellidae</taxon>
        <taxon>Cicadellinae</taxon>
        <taxon>Proconiini</taxon>
        <taxon>Cuerna</taxon>
    </lineage>
</organism>
<accession>A0A1B6ESN9</accession>
<reference evidence="1" key="1">
    <citation type="submission" date="2015-11" db="EMBL/GenBank/DDBJ databases">
        <title>De novo transcriptome assembly of four potential Pierce s Disease insect vectors from Arizona vineyards.</title>
        <authorList>
            <person name="Tassone E.E."/>
        </authorList>
    </citation>
    <scope>NUCLEOTIDE SEQUENCE</scope>
</reference>
<name>A0A1B6ESN9_9HEMI</name>
<dbReference type="EMBL" id="GECZ01028810">
    <property type="protein sequence ID" value="JAS40959.1"/>
    <property type="molecule type" value="Transcribed_RNA"/>
</dbReference>
<proteinExistence type="predicted"/>
<evidence type="ECO:0000313" key="1">
    <source>
        <dbReference type="EMBL" id="JAS40959.1"/>
    </source>
</evidence>